<evidence type="ECO:0000313" key="3">
    <source>
        <dbReference type="EMBL" id="KAK7021362.1"/>
    </source>
</evidence>
<feature type="region of interest" description="Disordered" evidence="1">
    <location>
        <begin position="874"/>
        <end position="906"/>
    </location>
</feature>
<reference evidence="3 4" key="1">
    <citation type="submission" date="2024-01" db="EMBL/GenBank/DDBJ databases">
        <title>A draft genome for a cacao thread blight-causing isolate of Paramarasmius palmivorus.</title>
        <authorList>
            <person name="Baruah I.K."/>
            <person name="Bukari Y."/>
            <person name="Amoako-Attah I."/>
            <person name="Meinhardt L.W."/>
            <person name="Bailey B.A."/>
            <person name="Cohen S.P."/>
        </authorList>
    </citation>
    <scope>NUCLEOTIDE SEQUENCE [LARGE SCALE GENOMIC DNA]</scope>
    <source>
        <strain evidence="3 4">GH-12</strain>
    </source>
</reference>
<name>A0AAW0B646_9AGAR</name>
<feature type="compositionally biased region" description="Acidic residues" evidence="1">
    <location>
        <begin position="879"/>
        <end position="906"/>
    </location>
</feature>
<dbReference type="EMBL" id="JAYKXP010000171">
    <property type="protein sequence ID" value="KAK7021362.1"/>
    <property type="molecule type" value="Genomic_DNA"/>
</dbReference>
<keyword evidence="4" id="KW-1185">Reference proteome</keyword>
<feature type="domain" description="DUF6589" evidence="2">
    <location>
        <begin position="268"/>
        <end position="742"/>
    </location>
</feature>
<evidence type="ECO:0000256" key="1">
    <source>
        <dbReference type="SAM" id="MobiDB-lite"/>
    </source>
</evidence>
<dbReference type="InterPro" id="IPR046496">
    <property type="entry name" value="DUF6589"/>
</dbReference>
<sequence>MWLKHPAGRISENLANEVAGLYAFEPRAVDIKPARQGLTSLAVQLVEQKVSREAEKACRSKDIRIRLRSDGRSDTGALIQWEHAGSGTQKFLRDFYTSMQPIGWHLVKSMSARKRHGVHVDREHRPLDTVLVNIFGRMSYSQSSRANRGPLAEGLLYFSVLAPVEIFRMQSCIAGTPSLTTCTKAMECLSSQELAILKARGEDPDALDTWRIDNVHNYHLQRDMALGRQNKLFTGIFGASFEAEDYVNVNTFDLDRFRDRLAASRADEVTVDDLAALVDQKHLQTVIVLQFVRAVTEIIPEMKNRGAQVTELYRKHATKLQLPVKKTKVHPFSACSKNEITYTELRDCIVDFMEQSGQTSSKYKNRKQPIGGDGLTVIKGTEMQSFLQFEDNPFDSHELFLWLTEGWHLNWTDLCSIFSTFYGAELTMDPSTIGHSATKLERRRPADLSKVDFNEGVQLLFLVLDCRMLDCLRVHLGCDDIFEYFHALGKSDTLPSTEELFKIAKKLALKFTSNQSYTAAISGNLKLLEKLGVPVHQAWDGEVFDDSSKDFGAINHRKRAVHTGAKKCKPRSQASKGKNAASSSVAVGDDDNDDEFIGDRVYATSRALLRKSILAAAIGDPGRVYEVTKHQLFTLAGSGNSNYTDLLIDKILMLEEDVDEEMKTAILQISLVNLSGQEGGFTFGDLVQEYYNRLLDAVVRHKGVEYGDTFIRRVWSPNIHRVRELKREWFEGFGLKAKSGRHTAANIEADIKTLLHLYRNCQLHSFIPGRKIGEKIDADRFTAGYNIIETRKLNSHKRKRRIRHAAFHDGLSSKSLQATSATITVDPNKDADGEPDTQEESSMHSRPLMMAQVIDGVLITAPIDVDEDAQELLGLFELDGQDSDDDSDSDEDSGGEEEQSMDVDDN</sequence>
<accession>A0AAW0B646</accession>
<evidence type="ECO:0000313" key="4">
    <source>
        <dbReference type="Proteomes" id="UP001383192"/>
    </source>
</evidence>
<feature type="region of interest" description="Disordered" evidence="1">
    <location>
        <begin position="818"/>
        <end position="846"/>
    </location>
</feature>
<protein>
    <recommendedName>
        <fullName evidence="2">DUF6589 domain-containing protein</fullName>
    </recommendedName>
</protein>
<dbReference type="AlphaFoldDB" id="A0AAW0B646"/>
<gene>
    <name evidence="3" type="ORF">VNI00_017413</name>
</gene>
<dbReference type="Proteomes" id="UP001383192">
    <property type="component" value="Unassembled WGS sequence"/>
</dbReference>
<evidence type="ECO:0000259" key="2">
    <source>
        <dbReference type="Pfam" id="PF20231"/>
    </source>
</evidence>
<proteinExistence type="predicted"/>
<feature type="region of interest" description="Disordered" evidence="1">
    <location>
        <begin position="564"/>
        <end position="587"/>
    </location>
</feature>
<organism evidence="3 4">
    <name type="scientific">Paramarasmius palmivorus</name>
    <dbReference type="NCBI Taxonomy" id="297713"/>
    <lineage>
        <taxon>Eukaryota</taxon>
        <taxon>Fungi</taxon>
        <taxon>Dikarya</taxon>
        <taxon>Basidiomycota</taxon>
        <taxon>Agaricomycotina</taxon>
        <taxon>Agaricomycetes</taxon>
        <taxon>Agaricomycetidae</taxon>
        <taxon>Agaricales</taxon>
        <taxon>Marasmiineae</taxon>
        <taxon>Marasmiaceae</taxon>
        <taxon>Paramarasmius</taxon>
    </lineage>
</organism>
<feature type="compositionally biased region" description="Polar residues" evidence="1">
    <location>
        <begin position="572"/>
        <end position="585"/>
    </location>
</feature>
<comment type="caution">
    <text evidence="3">The sequence shown here is derived from an EMBL/GenBank/DDBJ whole genome shotgun (WGS) entry which is preliminary data.</text>
</comment>
<dbReference type="Pfam" id="PF20231">
    <property type="entry name" value="DUF6589"/>
    <property type="match status" value="1"/>
</dbReference>